<dbReference type="PROSITE" id="PS50115">
    <property type="entry name" value="ARFGAP"/>
    <property type="match status" value="1"/>
</dbReference>
<dbReference type="AlphaFoldDB" id="A0A1R2C997"/>
<sequence length="334" mass="36685">MASTEIFRELQTDKENTQCFDCSRIGAQWASVNNGIFLCFDCSSQHRSLGVQTSFVRSTTMDSWTPSQLTLISIGGNRRLKEYMKIYGLSNDMNAFTKYNSKALEYYREVLKNEAENNIFQGIPPNSTQAKISLMPPPPPRPTYTSISSRPYIPEPEDKTWLSSAKTYIGGTLGKASEIVSNTSAVGIIDGIKNVTVNAYDISKEIGSNLADKISGSNTLKNIGMKGVEVLASVGEFAYEGANMAINRVKGGKYSEYGSNYIGGTSEKLYVENGKSGGYSGGNGEYQMHGSNSYTSYGRSNMYSQQNYSSNDYTSERLNNGGRTTGFFLSNRNN</sequence>
<accession>A0A1R2C997</accession>
<dbReference type="Pfam" id="PF01412">
    <property type="entry name" value="ArfGap"/>
    <property type="match status" value="1"/>
</dbReference>
<dbReference type="Gene3D" id="1.10.220.150">
    <property type="entry name" value="Arf GTPase activating protein"/>
    <property type="match status" value="1"/>
</dbReference>
<keyword evidence="4" id="KW-0862">Zinc</keyword>
<comment type="caution">
    <text evidence="7">The sequence shown here is derived from an EMBL/GenBank/DDBJ whole genome shotgun (WGS) entry which is preliminary data.</text>
</comment>
<evidence type="ECO:0000313" key="8">
    <source>
        <dbReference type="Proteomes" id="UP000187209"/>
    </source>
</evidence>
<proteinExistence type="predicted"/>
<keyword evidence="2" id="KW-0479">Metal-binding</keyword>
<evidence type="ECO:0000256" key="1">
    <source>
        <dbReference type="ARBA" id="ARBA00022468"/>
    </source>
</evidence>
<evidence type="ECO:0000256" key="5">
    <source>
        <dbReference type="PROSITE-ProRule" id="PRU00288"/>
    </source>
</evidence>
<dbReference type="GO" id="GO:0000139">
    <property type="term" value="C:Golgi membrane"/>
    <property type="evidence" value="ECO:0007669"/>
    <property type="project" value="GOC"/>
</dbReference>
<keyword evidence="3 5" id="KW-0863">Zinc-finger</keyword>
<dbReference type="SUPFAM" id="SSF57863">
    <property type="entry name" value="ArfGap/RecO-like zinc finger"/>
    <property type="match status" value="1"/>
</dbReference>
<dbReference type="GO" id="GO:0048205">
    <property type="term" value="P:COPI coating of Golgi vesicle"/>
    <property type="evidence" value="ECO:0007669"/>
    <property type="project" value="TreeGrafter"/>
</dbReference>
<dbReference type="CDD" id="cd08830">
    <property type="entry name" value="ArfGap_ArfGap1"/>
    <property type="match status" value="1"/>
</dbReference>
<evidence type="ECO:0000256" key="3">
    <source>
        <dbReference type="ARBA" id="ARBA00022771"/>
    </source>
</evidence>
<dbReference type="SMART" id="SM00105">
    <property type="entry name" value="ArfGap"/>
    <property type="match status" value="1"/>
</dbReference>
<gene>
    <name evidence="7" type="ORF">SteCoe_13052</name>
</gene>
<dbReference type="InterPro" id="IPR001164">
    <property type="entry name" value="ArfGAP_dom"/>
</dbReference>
<reference evidence="7 8" key="1">
    <citation type="submission" date="2016-11" db="EMBL/GenBank/DDBJ databases">
        <title>The macronuclear genome of Stentor coeruleus: a giant cell with tiny introns.</title>
        <authorList>
            <person name="Slabodnick M."/>
            <person name="Ruby J.G."/>
            <person name="Reiff S.B."/>
            <person name="Swart E.C."/>
            <person name="Gosai S."/>
            <person name="Prabakaran S."/>
            <person name="Witkowska E."/>
            <person name="Larue G.E."/>
            <person name="Fisher S."/>
            <person name="Freeman R.M."/>
            <person name="Gunawardena J."/>
            <person name="Chu W."/>
            <person name="Stover N.A."/>
            <person name="Gregory B.D."/>
            <person name="Nowacki M."/>
            <person name="Derisi J."/>
            <person name="Roy S.W."/>
            <person name="Marshall W.F."/>
            <person name="Sood P."/>
        </authorList>
    </citation>
    <scope>NUCLEOTIDE SEQUENCE [LARGE SCALE GENOMIC DNA]</scope>
    <source>
        <strain evidence="7">WM001</strain>
    </source>
</reference>
<feature type="domain" description="Arf-GAP" evidence="6">
    <location>
        <begin position="4"/>
        <end position="85"/>
    </location>
</feature>
<evidence type="ECO:0000256" key="2">
    <source>
        <dbReference type="ARBA" id="ARBA00022723"/>
    </source>
</evidence>
<dbReference type="PANTHER" id="PTHR45686">
    <property type="entry name" value="ADP-RIBOSYLATION FACTOR GTPASE ACTIVATING PROTEIN 3, ISOFORM H-RELATED"/>
    <property type="match status" value="1"/>
</dbReference>
<dbReference type="PRINTS" id="PR00405">
    <property type="entry name" value="REVINTRACTNG"/>
</dbReference>
<dbReference type="InterPro" id="IPR038508">
    <property type="entry name" value="ArfGAP_dom_sf"/>
</dbReference>
<organism evidence="7 8">
    <name type="scientific">Stentor coeruleus</name>
    <dbReference type="NCBI Taxonomy" id="5963"/>
    <lineage>
        <taxon>Eukaryota</taxon>
        <taxon>Sar</taxon>
        <taxon>Alveolata</taxon>
        <taxon>Ciliophora</taxon>
        <taxon>Postciliodesmatophora</taxon>
        <taxon>Heterotrichea</taxon>
        <taxon>Heterotrichida</taxon>
        <taxon>Stentoridae</taxon>
        <taxon>Stentor</taxon>
    </lineage>
</organism>
<protein>
    <recommendedName>
        <fullName evidence="6">Arf-GAP domain-containing protein</fullName>
    </recommendedName>
</protein>
<dbReference type="OrthoDB" id="983479at2759"/>
<dbReference type="Proteomes" id="UP000187209">
    <property type="component" value="Unassembled WGS sequence"/>
</dbReference>
<evidence type="ECO:0000313" key="7">
    <source>
        <dbReference type="EMBL" id="OMJ85577.1"/>
    </source>
</evidence>
<dbReference type="EMBL" id="MPUH01000232">
    <property type="protein sequence ID" value="OMJ85577.1"/>
    <property type="molecule type" value="Genomic_DNA"/>
</dbReference>
<dbReference type="InterPro" id="IPR037278">
    <property type="entry name" value="ARFGAP/RecO"/>
</dbReference>
<evidence type="ECO:0000256" key="4">
    <source>
        <dbReference type="ARBA" id="ARBA00022833"/>
    </source>
</evidence>
<keyword evidence="1" id="KW-0343">GTPase activation</keyword>
<name>A0A1R2C997_9CILI</name>
<keyword evidence="8" id="KW-1185">Reference proteome</keyword>
<dbReference type="GO" id="GO:0005096">
    <property type="term" value="F:GTPase activator activity"/>
    <property type="evidence" value="ECO:0007669"/>
    <property type="project" value="UniProtKB-KW"/>
</dbReference>
<dbReference type="GO" id="GO:0008270">
    <property type="term" value="F:zinc ion binding"/>
    <property type="evidence" value="ECO:0007669"/>
    <property type="project" value="UniProtKB-KW"/>
</dbReference>
<dbReference type="PANTHER" id="PTHR45686:SF4">
    <property type="entry name" value="ADP-RIBOSYLATION FACTOR GTPASE ACTIVATING PROTEIN 3, ISOFORM H"/>
    <property type="match status" value="1"/>
</dbReference>
<evidence type="ECO:0000259" key="6">
    <source>
        <dbReference type="PROSITE" id="PS50115"/>
    </source>
</evidence>